<evidence type="ECO:0000256" key="7">
    <source>
        <dbReference type="SAM" id="Coils"/>
    </source>
</evidence>
<dbReference type="InterPro" id="IPR003661">
    <property type="entry name" value="HisK_dim/P_dom"/>
</dbReference>
<dbReference type="InterPro" id="IPR005467">
    <property type="entry name" value="His_kinase_dom"/>
</dbReference>
<dbReference type="InterPro" id="IPR003594">
    <property type="entry name" value="HATPase_dom"/>
</dbReference>
<evidence type="ECO:0000256" key="2">
    <source>
        <dbReference type="ARBA" id="ARBA00012438"/>
    </source>
</evidence>
<dbReference type="SUPFAM" id="SSF55874">
    <property type="entry name" value="ATPase domain of HSP90 chaperone/DNA topoisomerase II/histidine kinase"/>
    <property type="match status" value="1"/>
</dbReference>
<dbReference type="Gene3D" id="1.10.287.130">
    <property type="match status" value="1"/>
</dbReference>
<dbReference type="PROSITE" id="PS50109">
    <property type="entry name" value="HIS_KIN"/>
    <property type="match status" value="1"/>
</dbReference>
<dbReference type="Gene3D" id="3.30.565.10">
    <property type="entry name" value="Histidine kinase-like ATPase, C-terminal domain"/>
    <property type="match status" value="1"/>
</dbReference>
<dbReference type="Proteomes" id="UP001604335">
    <property type="component" value="Unassembled WGS sequence"/>
</dbReference>
<keyword evidence="3" id="KW-0597">Phosphoprotein</keyword>
<dbReference type="Gene3D" id="3.30.450.40">
    <property type="match status" value="1"/>
</dbReference>
<dbReference type="CDD" id="cd00082">
    <property type="entry name" value="HisKA"/>
    <property type="match status" value="1"/>
</dbReference>
<dbReference type="InterPro" id="IPR036097">
    <property type="entry name" value="HisK_dim/P_sf"/>
</dbReference>
<dbReference type="PRINTS" id="PR00344">
    <property type="entry name" value="BCTRLSENSOR"/>
</dbReference>
<dbReference type="SMART" id="SM00387">
    <property type="entry name" value="HATPase_c"/>
    <property type="match status" value="1"/>
</dbReference>
<keyword evidence="5" id="KW-0418">Kinase</keyword>
<comment type="caution">
    <text evidence="10">The sequence shown here is derived from an EMBL/GenBank/DDBJ whole genome shotgun (WGS) entry which is preliminary data.</text>
</comment>
<name>A0ABW7CC45_9CYAN</name>
<evidence type="ECO:0000313" key="10">
    <source>
        <dbReference type="EMBL" id="MFG3818408.1"/>
    </source>
</evidence>
<dbReference type="EMBL" id="JAZAQF010000074">
    <property type="protein sequence ID" value="MFG3818408.1"/>
    <property type="molecule type" value="Genomic_DNA"/>
</dbReference>
<reference evidence="11" key="1">
    <citation type="journal article" date="2024" name="Algal Res.">
        <title>Biochemical, toxicological and genomic investigation of a high-biomass producing Limnothrix strain isolated from Italian shallow drinking water reservoir.</title>
        <authorList>
            <person name="Simonazzi M."/>
            <person name="Shishido T.K."/>
            <person name="Delbaje E."/>
            <person name="Wahlsten M."/>
            <person name="Fewer D.P."/>
            <person name="Sivonen K."/>
            <person name="Pezzolesi L."/>
            <person name="Pistocchi R."/>
        </authorList>
    </citation>
    <scope>NUCLEOTIDE SEQUENCE [LARGE SCALE GENOMIC DNA]</scope>
    <source>
        <strain evidence="11">LRLZ20PSL1</strain>
    </source>
</reference>
<proteinExistence type="predicted"/>
<feature type="region of interest" description="Disordered" evidence="8">
    <location>
        <begin position="1"/>
        <end position="59"/>
    </location>
</feature>
<dbReference type="SMART" id="SM00388">
    <property type="entry name" value="HisKA"/>
    <property type="match status" value="1"/>
</dbReference>
<evidence type="ECO:0000256" key="4">
    <source>
        <dbReference type="ARBA" id="ARBA00022679"/>
    </source>
</evidence>
<dbReference type="InterPro" id="IPR036890">
    <property type="entry name" value="HATPase_C_sf"/>
</dbReference>
<keyword evidence="7" id="KW-0175">Coiled coil</keyword>
<keyword evidence="10" id="KW-0547">Nucleotide-binding</keyword>
<evidence type="ECO:0000256" key="1">
    <source>
        <dbReference type="ARBA" id="ARBA00000085"/>
    </source>
</evidence>
<dbReference type="InterPro" id="IPR004358">
    <property type="entry name" value="Sig_transdc_His_kin-like_C"/>
</dbReference>
<sequence>MPSGSVLSDDALSDDALSEATDPGSGTSGSDISESSLLEATANPKPPTATTSPGRSGMTIDEPLALQHLGAELAYIQDNDGHYRAFHWREAAAVGLDSQLICAAPPEEPLFGPISLPEYFEILNRVILQGAPERLTCRLAWANQSRTFDLVLSPMLGDDGRADRVLVMGRSISTRSHEPMTPANLPSALDAHQKLLSKIATSIRRTLPLSSALYQILLTKIARNIRKTLDLDTIWQQTVCGLVQALSVCRAVVCAYPGPQEGVVRVVAEHTRSPSPHPMLGADLSVAHDTPMGEALMSLEPVVMDRLNQDPFGNQSAIIVAARHQGKVNGLIALYQYDRTRHWTTAEAELMRELADQVGTAIAHATLFAESQALTHELQEKNIHLIQKQQELEEAREQAEEVSRLKSEFLANTSHEIRTPLNGVIGFLKLILDGMVDDPEEQQDFLQEAYNSAVHLLNILNDILDIARIEADRLELHLVPVNLRELCRHASDFTLAQIQQKGLRYDLQLPDTHDDVLMYGDDQRLLQVLLNLIGNAIKFTHEGGITVSADLIWQPVVVQNRELPGLVRIRVADTGIGVSLDKQDRLFQSFSQVDGARTRRYGGTGLGLVISRRLVEAMGGDMNFYSLGEGLGSTVTFTVPLYQEPVMRLVET</sequence>
<dbReference type="Pfam" id="PF02518">
    <property type="entry name" value="HATPase_c"/>
    <property type="match status" value="1"/>
</dbReference>
<accession>A0ABW7CC45</accession>
<dbReference type="SMART" id="SM00065">
    <property type="entry name" value="GAF"/>
    <property type="match status" value="1"/>
</dbReference>
<dbReference type="RefSeq" id="WP_393013760.1">
    <property type="nucleotide sequence ID" value="NZ_JAZAQF010000074.1"/>
</dbReference>
<evidence type="ECO:0000313" key="11">
    <source>
        <dbReference type="Proteomes" id="UP001604335"/>
    </source>
</evidence>
<dbReference type="PANTHER" id="PTHR43047:SF71">
    <property type="entry name" value="HISTIDINE KINASE CONTAINING CHEY-HOMOLOGOUS RECEIVER DOMAIN-RELATED"/>
    <property type="match status" value="1"/>
</dbReference>
<dbReference type="InterPro" id="IPR029016">
    <property type="entry name" value="GAF-like_dom_sf"/>
</dbReference>
<evidence type="ECO:0000256" key="5">
    <source>
        <dbReference type="ARBA" id="ARBA00022777"/>
    </source>
</evidence>
<dbReference type="GO" id="GO:0005524">
    <property type="term" value="F:ATP binding"/>
    <property type="evidence" value="ECO:0007669"/>
    <property type="project" value="UniProtKB-KW"/>
</dbReference>
<evidence type="ECO:0000256" key="8">
    <source>
        <dbReference type="SAM" id="MobiDB-lite"/>
    </source>
</evidence>
<evidence type="ECO:0000256" key="6">
    <source>
        <dbReference type="ARBA" id="ARBA00023012"/>
    </source>
</evidence>
<keyword evidence="11" id="KW-1185">Reference proteome</keyword>
<gene>
    <name evidence="10" type="ORF">VPK24_12225</name>
</gene>
<feature type="compositionally biased region" description="Low complexity" evidence="8">
    <location>
        <begin position="1"/>
        <end position="10"/>
    </location>
</feature>
<keyword evidence="10" id="KW-0067">ATP-binding</keyword>
<feature type="domain" description="Histidine kinase" evidence="9">
    <location>
        <begin position="412"/>
        <end position="643"/>
    </location>
</feature>
<dbReference type="PANTHER" id="PTHR43047">
    <property type="entry name" value="TWO-COMPONENT HISTIDINE PROTEIN KINASE"/>
    <property type="match status" value="1"/>
</dbReference>
<dbReference type="Pfam" id="PF00512">
    <property type="entry name" value="HisKA"/>
    <property type="match status" value="1"/>
</dbReference>
<dbReference type="CDD" id="cd16922">
    <property type="entry name" value="HATPase_EvgS-ArcB-TorS-like"/>
    <property type="match status" value="1"/>
</dbReference>
<feature type="coiled-coil region" evidence="7">
    <location>
        <begin position="378"/>
        <end position="412"/>
    </location>
</feature>
<dbReference type="InterPro" id="IPR003018">
    <property type="entry name" value="GAF"/>
</dbReference>
<keyword evidence="4" id="KW-0808">Transferase</keyword>
<dbReference type="SUPFAM" id="SSF47384">
    <property type="entry name" value="Homodimeric domain of signal transducing histidine kinase"/>
    <property type="match status" value="1"/>
</dbReference>
<keyword evidence="6" id="KW-0902">Two-component regulatory system</keyword>
<feature type="compositionally biased region" description="Low complexity" evidence="8">
    <location>
        <begin position="18"/>
        <end position="53"/>
    </location>
</feature>
<evidence type="ECO:0000256" key="3">
    <source>
        <dbReference type="ARBA" id="ARBA00022553"/>
    </source>
</evidence>
<evidence type="ECO:0000259" key="9">
    <source>
        <dbReference type="PROSITE" id="PS50109"/>
    </source>
</evidence>
<dbReference type="EC" id="2.7.13.3" evidence="2"/>
<dbReference type="SUPFAM" id="SSF55781">
    <property type="entry name" value="GAF domain-like"/>
    <property type="match status" value="1"/>
</dbReference>
<comment type="catalytic activity">
    <reaction evidence="1">
        <text>ATP + protein L-histidine = ADP + protein N-phospho-L-histidine.</text>
        <dbReference type="EC" id="2.7.13.3"/>
    </reaction>
</comment>
<protein>
    <recommendedName>
        <fullName evidence="2">histidine kinase</fullName>
        <ecNumber evidence="2">2.7.13.3</ecNumber>
    </recommendedName>
</protein>
<dbReference type="Pfam" id="PF13492">
    <property type="entry name" value="GAF_3"/>
    <property type="match status" value="1"/>
</dbReference>
<organism evidence="10 11">
    <name type="scientific">Limnothrix redekei LRLZ20PSL1</name>
    <dbReference type="NCBI Taxonomy" id="3112953"/>
    <lineage>
        <taxon>Bacteria</taxon>
        <taxon>Bacillati</taxon>
        <taxon>Cyanobacteriota</taxon>
        <taxon>Cyanophyceae</taxon>
        <taxon>Pseudanabaenales</taxon>
        <taxon>Pseudanabaenaceae</taxon>
        <taxon>Limnothrix</taxon>
    </lineage>
</organism>